<evidence type="ECO:0000313" key="2">
    <source>
        <dbReference type="EMBL" id="MBX30364.1"/>
    </source>
</evidence>
<protein>
    <submittedName>
        <fullName evidence="2">Uncharacterized protein</fullName>
    </submittedName>
</protein>
<dbReference type="EMBL" id="GGEC01049880">
    <property type="protein sequence ID" value="MBX30364.1"/>
    <property type="molecule type" value="Transcribed_RNA"/>
</dbReference>
<reference evidence="2" key="1">
    <citation type="submission" date="2018-02" db="EMBL/GenBank/DDBJ databases">
        <title>Rhizophora mucronata_Transcriptome.</title>
        <authorList>
            <person name="Meera S.P."/>
            <person name="Sreeshan A."/>
            <person name="Augustine A."/>
        </authorList>
    </citation>
    <scope>NUCLEOTIDE SEQUENCE</scope>
    <source>
        <tissue evidence="2">Leaf</tissue>
    </source>
</reference>
<evidence type="ECO:0000256" key="1">
    <source>
        <dbReference type="SAM" id="MobiDB-lite"/>
    </source>
</evidence>
<dbReference type="AlphaFoldDB" id="A0A2P2MJH9"/>
<name>A0A2P2MJH9_RHIMU</name>
<sequence length="81" mass="8758">MYQTSSTQEKTKNSSTSKRGLSDVSDLQESWHLIPDCLICPIHSTDGAANSTSDSNAGGHAGQAAIPCHCLGFFPFIRWMN</sequence>
<feature type="region of interest" description="Disordered" evidence="1">
    <location>
        <begin position="1"/>
        <end position="23"/>
    </location>
</feature>
<organism evidence="2">
    <name type="scientific">Rhizophora mucronata</name>
    <name type="common">Asiatic mangrove</name>
    <dbReference type="NCBI Taxonomy" id="61149"/>
    <lineage>
        <taxon>Eukaryota</taxon>
        <taxon>Viridiplantae</taxon>
        <taxon>Streptophyta</taxon>
        <taxon>Embryophyta</taxon>
        <taxon>Tracheophyta</taxon>
        <taxon>Spermatophyta</taxon>
        <taxon>Magnoliopsida</taxon>
        <taxon>eudicotyledons</taxon>
        <taxon>Gunneridae</taxon>
        <taxon>Pentapetalae</taxon>
        <taxon>rosids</taxon>
        <taxon>fabids</taxon>
        <taxon>Malpighiales</taxon>
        <taxon>Rhizophoraceae</taxon>
        <taxon>Rhizophora</taxon>
    </lineage>
</organism>
<accession>A0A2P2MJH9</accession>
<feature type="compositionally biased region" description="Polar residues" evidence="1">
    <location>
        <begin position="1"/>
        <end position="19"/>
    </location>
</feature>
<proteinExistence type="predicted"/>